<accession>A0A368XRR7</accession>
<protein>
    <submittedName>
        <fullName evidence="2">ChrR-like anti-ECFsigma factor</fullName>
    </submittedName>
</protein>
<comment type="caution">
    <text evidence="2">The sequence shown here is derived from an EMBL/GenBank/DDBJ whole genome shotgun (WGS) entry which is preliminary data.</text>
</comment>
<dbReference type="InterPro" id="IPR025979">
    <property type="entry name" value="ChrR-like_cupin_dom"/>
</dbReference>
<dbReference type="InterPro" id="IPR012807">
    <property type="entry name" value="Anti-sigma_ChrR"/>
</dbReference>
<keyword evidence="3" id="KW-1185">Reference proteome</keyword>
<evidence type="ECO:0000313" key="2">
    <source>
        <dbReference type="EMBL" id="RCW70219.1"/>
    </source>
</evidence>
<dbReference type="Proteomes" id="UP000252884">
    <property type="component" value="Unassembled WGS sequence"/>
</dbReference>
<dbReference type="OrthoDB" id="2988517at2"/>
<dbReference type="AlphaFoldDB" id="A0A368XRR7"/>
<dbReference type="NCBIfam" id="TIGR02451">
    <property type="entry name" value="anti_sig_ChrR"/>
    <property type="match status" value="1"/>
</dbReference>
<dbReference type="InterPro" id="IPR014710">
    <property type="entry name" value="RmlC-like_jellyroll"/>
</dbReference>
<dbReference type="SUPFAM" id="SSF51182">
    <property type="entry name" value="RmlC-like cupins"/>
    <property type="match status" value="1"/>
</dbReference>
<dbReference type="InterPro" id="IPR011051">
    <property type="entry name" value="RmlC_Cupin_sf"/>
</dbReference>
<dbReference type="EMBL" id="QPJK01000005">
    <property type="protein sequence ID" value="RCW70219.1"/>
    <property type="molecule type" value="Genomic_DNA"/>
</dbReference>
<dbReference type="Gene3D" id="2.60.120.10">
    <property type="entry name" value="Jelly Rolls"/>
    <property type="match status" value="1"/>
</dbReference>
<gene>
    <name evidence="2" type="ORF">DES41_105160</name>
</gene>
<reference evidence="2 3" key="1">
    <citation type="submission" date="2018-07" db="EMBL/GenBank/DDBJ databases">
        <title>Genomic Encyclopedia of Type Strains, Phase IV (KMG-IV): sequencing the most valuable type-strain genomes for metagenomic binning, comparative biology and taxonomic classification.</title>
        <authorList>
            <person name="Goeker M."/>
        </authorList>
    </citation>
    <scope>NUCLEOTIDE SEQUENCE [LARGE SCALE GENOMIC DNA]</scope>
    <source>
        <strain evidence="2 3">DSM 21634</strain>
    </source>
</reference>
<evidence type="ECO:0000259" key="1">
    <source>
        <dbReference type="Pfam" id="PF12973"/>
    </source>
</evidence>
<feature type="domain" description="ChrR-like cupin" evidence="1">
    <location>
        <begin position="109"/>
        <end position="197"/>
    </location>
</feature>
<name>A0A368XRR7_9BURK</name>
<sequence length="220" mass="23474">MSSESIQHHPGDDLLLALAAGQLPTAPALVLTAHVEGCAQCQEQLRVLEAAGGALLQELAPATLREDALARTLAAIDTPRPAPAAVPVRGLPPLPAGAHWPGALAGCQITRWRWMAPGMRYARVRVPRDPSANVVLLRIAAGMYLAQHTHSDREFTQVLHGSFHDGRAQFGPGDFDAADTQVHHQPVVQAGSECICLASIEGRLEFDGWFARRLGALVGM</sequence>
<dbReference type="RefSeq" id="WP_114469180.1">
    <property type="nucleotide sequence ID" value="NZ_QPJK01000005.1"/>
</dbReference>
<evidence type="ECO:0000313" key="3">
    <source>
        <dbReference type="Proteomes" id="UP000252884"/>
    </source>
</evidence>
<proteinExistence type="predicted"/>
<dbReference type="InterPro" id="IPR041916">
    <property type="entry name" value="Anti_sigma_zinc_sf"/>
</dbReference>
<dbReference type="Gene3D" id="1.10.10.1320">
    <property type="entry name" value="Anti-sigma factor, zinc-finger domain"/>
    <property type="match status" value="1"/>
</dbReference>
<dbReference type="CDD" id="cd20301">
    <property type="entry name" value="cupin_ChrR"/>
    <property type="match status" value="1"/>
</dbReference>
<dbReference type="Pfam" id="PF12973">
    <property type="entry name" value="Cupin_7"/>
    <property type="match status" value="1"/>
</dbReference>
<organism evidence="2 3">
    <name type="scientific">Pseudorhodoferax soli</name>
    <dbReference type="NCBI Taxonomy" id="545864"/>
    <lineage>
        <taxon>Bacteria</taxon>
        <taxon>Pseudomonadati</taxon>
        <taxon>Pseudomonadota</taxon>
        <taxon>Betaproteobacteria</taxon>
        <taxon>Burkholderiales</taxon>
        <taxon>Comamonadaceae</taxon>
    </lineage>
</organism>